<dbReference type="InterPro" id="IPR039462">
    <property type="entry name" value="Nup159/Nup146_N"/>
</dbReference>
<dbReference type="GO" id="GO:0005634">
    <property type="term" value="C:nucleus"/>
    <property type="evidence" value="ECO:0007669"/>
    <property type="project" value="UniProtKB-SubCell"/>
</dbReference>
<dbReference type="AlphaFoldDB" id="A0A7E4VT99"/>
<evidence type="ECO:0000313" key="6">
    <source>
        <dbReference type="WBParaSite" id="Pan_g2495.t1"/>
    </source>
</evidence>
<reference evidence="5" key="1">
    <citation type="journal article" date="2013" name="Genetics">
        <title>The draft genome and transcriptome of Panagrellus redivivus are shaped by the harsh demands of a free-living lifestyle.</title>
        <authorList>
            <person name="Srinivasan J."/>
            <person name="Dillman A.R."/>
            <person name="Macchietto M.G."/>
            <person name="Heikkinen L."/>
            <person name="Lakso M."/>
            <person name="Fracchia K.M."/>
            <person name="Antoshechkin I."/>
            <person name="Mortazavi A."/>
            <person name="Wong G."/>
            <person name="Sternberg P.W."/>
        </authorList>
    </citation>
    <scope>NUCLEOTIDE SEQUENCE [LARGE SCALE GENOMIC DNA]</scope>
    <source>
        <strain evidence="5">MT8872</strain>
    </source>
</reference>
<organism evidence="5 6">
    <name type="scientific">Panagrellus redivivus</name>
    <name type="common">Microworm</name>
    <dbReference type="NCBI Taxonomy" id="6233"/>
    <lineage>
        <taxon>Eukaryota</taxon>
        <taxon>Metazoa</taxon>
        <taxon>Ecdysozoa</taxon>
        <taxon>Nematoda</taxon>
        <taxon>Chromadorea</taxon>
        <taxon>Rhabditida</taxon>
        <taxon>Tylenchina</taxon>
        <taxon>Panagrolaimomorpha</taxon>
        <taxon>Panagrolaimoidea</taxon>
        <taxon>Panagrolaimidae</taxon>
        <taxon>Panagrellus</taxon>
    </lineage>
</organism>
<dbReference type="Pfam" id="PF16755">
    <property type="entry name" value="Beta-prop_NUP159_NUP214"/>
    <property type="match status" value="1"/>
</dbReference>
<evidence type="ECO:0000256" key="1">
    <source>
        <dbReference type="ARBA" id="ARBA00004123"/>
    </source>
</evidence>
<dbReference type="Gene3D" id="2.130.10.10">
    <property type="entry name" value="YVTN repeat-like/Quinoprotein amine dehydrogenase"/>
    <property type="match status" value="1"/>
</dbReference>
<proteinExistence type="predicted"/>
<name>A0A7E4VT99_PANRE</name>
<evidence type="ECO:0000256" key="3">
    <source>
        <dbReference type="ARBA" id="ARBA00023242"/>
    </source>
</evidence>
<dbReference type="SUPFAM" id="SSF50978">
    <property type="entry name" value="WD40 repeat-like"/>
    <property type="match status" value="1"/>
</dbReference>
<dbReference type="WBParaSite" id="Pan_g2495.t1">
    <property type="protein sequence ID" value="Pan_g2495.t1"/>
    <property type="gene ID" value="Pan_g2495"/>
</dbReference>
<dbReference type="InterPro" id="IPR036322">
    <property type="entry name" value="WD40_repeat_dom_sf"/>
</dbReference>
<accession>A0A7E4VT99</accession>
<dbReference type="Proteomes" id="UP000492821">
    <property type="component" value="Unassembled WGS sequence"/>
</dbReference>
<keyword evidence="3" id="KW-0539">Nucleus</keyword>
<evidence type="ECO:0000259" key="4">
    <source>
        <dbReference type="Pfam" id="PF16755"/>
    </source>
</evidence>
<keyword evidence="2" id="KW-0813">Transport</keyword>
<sequence>METDYSLQFRLIRQHEHENKKYLNVTVSSTYGCALTLTSIEHEWRKKVQYFTGIKEIWTDMLERRKHEDFEDFRFCSRNFIYYKQDDKRKGFFVKHNCDGRVVATVKSFSKINFYGATTVTPHVGRPHSVRPIHILKLSNSSAKIKMFEWNPINPAMFVVPLAKTLYTVVFDSEKETSRILAKRDMNATITSVSWNPTGTQLIVGDAEGRIHQFNPQLKLIRTVNPPRLIPSVFKDKFACSGLCWVSKTERIVVFTSETSDKLHLTKLTVKPNKPPKWTVWDVLPAVENNRCRKSFNFLPIFKWNTVLMSSPCLSEVYTFSVVNKVWKPLKLDECFTIRAPIEQILKPVKHKTNSRFNRFRKQVEPTLESVFPTSANLHKYKKTFITSMSINYSSQRSAFICQCQSIPLPPVIYVTTSNGMLFTYQMVSMKSERPNLIKPAETIDKKQVANFTCLRLREAGKLSAFGVLEVYAAENENFNKIRDTKERWTAMYHGEAKLIAEMKRLYCKLSADEFVAAVLSILSKPVARNMNLEADGLTVKGSDFFRVENTVLEVVCGVMLVKFMIV</sequence>
<evidence type="ECO:0000256" key="2">
    <source>
        <dbReference type="ARBA" id="ARBA00022448"/>
    </source>
</evidence>
<dbReference type="InterPro" id="IPR015943">
    <property type="entry name" value="WD40/YVTN_repeat-like_dom_sf"/>
</dbReference>
<feature type="domain" description="Nucleoporin Nup159/Nup146 N-terminal" evidence="4">
    <location>
        <begin position="136"/>
        <end position="262"/>
    </location>
</feature>
<keyword evidence="5" id="KW-1185">Reference proteome</keyword>
<reference evidence="6" key="2">
    <citation type="submission" date="2020-10" db="UniProtKB">
        <authorList>
            <consortium name="WormBaseParasite"/>
        </authorList>
    </citation>
    <scope>IDENTIFICATION</scope>
</reference>
<evidence type="ECO:0000313" key="5">
    <source>
        <dbReference type="Proteomes" id="UP000492821"/>
    </source>
</evidence>
<comment type="subcellular location">
    <subcellularLocation>
        <location evidence="1">Nucleus</location>
    </subcellularLocation>
</comment>
<protein>
    <submittedName>
        <fullName evidence="6">ANAPC4_WD40 domain-containing protein</fullName>
    </submittedName>
</protein>